<dbReference type="Gene3D" id="3.40.50.1820">
    <property type="entry name" value="alpha/beta hydrolase"/>
    <property type="match status" value="1"/>
</dbReference>
<organism evidence="5 6">
    <name type="scientific">Hoyosella rhizosphaerae</name>
    <dbReference type="NCBI Taxonomy" id="1755582"/>
    <lineage>
        <taxon>Bacteria</taxon>
        <taxon>Bacillati</taxon>
        <taxon>Actinomycetota</taxon>
        <taxon>Actinomycetes</taxon>
        <taxon>Mycobacteriales</taxon>
        <taxon>Hoyosellaceae</taxon>
        <taxon>Hoyosella</taxon>
    </lineage>
</organism>
<accession>A0A916U777</accession>
<dbReference type="InterPro" id="IPR029058">
    <property type="entry name" value="AB_hydrolase_fold"/>
</dbReference>
<keyword evidence="6" id="KW-1185">Reference proteome</keyword>
<evidence type="ECO:0000256" key="3">
    <source>
        <dbReference type="SAM" id="SignalP"/>
    </source>
</evidence>
<dbReference type="InterPro" id="IPR008979">
    <property type="entry name" value="Galactose-bd-like_sf"/>
</dbReference>
<feature type="signal peptide" evidence="3">
    <location>
        <begin position="1"/>
        <end position="28"/>
    </location>
</feature>
<sequence length="663" mass="70725">MPRTRRIRTSTAALLLTGTLLFPLVPAAATPSLPPDGGASAAQWQGDARAYSNIAATEDVDITMSDGTLLRATVYRPTDAHGNPIAEPLPVVLNLTPYTRLVNTLVDAITEHPQLRPLLDSVIADANVWGEPFDGIHELAQAIPGGGARVLGVNRDLVRSGYVQVIVDVRGTGYSHGTWDVLQAREQKDSVEILQWASEQPWSNGATAMAGISYSAINSLQAASHRPPSLKAVFAVEPAEDLAHDIVMTGGAGGVGFMPLWIGLVNGLKFLPSLEALLAGNFDPAWLADRLADPLVMGEELLEAALFADGIAAHDGPFYAGINPNIENIAVPTFVVGAYHDIFARGQVRIYDRLQLPASQKKLLMGQNFHINPGYRTGGAGQPPTLDVLERTWFDRWVRGVPNGIESYGPIVSDQMGGDWTVTSAIPRAGSEPRKLHLHSTASGTASHALHDGSLRPEPSGPARLSVGPGVQNVCSRDAAVGTAGIVAILGAQCTRDNRFAETEALTFTSEPYAHRLEVSGPMNLRLVTTTDLPEGMWHVTVQDVSPDGLSTTVNSGGLLSSRRAIDASRSTTTATGDYLDAVHPLTRDSVLSVVPGERTVLDIDLRHTDFVLKPGHRLRVTVAAGNPVRYLPLIPSLAATGLQPQHVELDPGQPSWLMFTAK</sequence>
<reference evidence="5" key="1">
    <citation type="journal article" date="2014" name="Int. J. Syst. Evol. Microbiol.">
        <title>Complete genome sequence of Corynebacterium casei LMG S-19264T (=DSM 44701T), isolated from a smear-ripened cheese.</title>
        <authorList>
            <consortium name="US DOE Joint Genome Institute (JGI-PGF)"/>
            <person name="Walter F."/>
            <person name="Albersmeier A."/>
            <person name="Kalinowski J."/>
            <person name="Ruckert C."/>
        </authorList>
    </citation>
    <scope>NUCLEOTIDE SEQUENCE</scope>
    <source>
        <strain evidence="5">CGMCC 1.15478</strain>
    </source>
</reference>
<feature type="domain" description="Xaa-Pro dipeptidyl-peptidase C-terminal" evidence="4">
    <location>
        <begin position="391"/>
        <end position="658"/>
    </location>
</feature>
<gene>
    <name evidence="5" type="ORF">GCM10011410_13150</name>
</gene>
<protein>
    <submittedName>
        <fullName evidence="5">Peptidase</fullName>
    </submittedName>
</protein>
<evidence type="ECO:0000259" key="4">
    <source>
        <dbReference type="SMART" id="SM00939"/>
    </source>
</evidence>
<keyword evidence="1" id="KW-0378">Hydrolase</keyword>
<dbReference type="SUPFAM" id="SSF49785">
    <property type="entry name" value="Galactose-binding domain-like"/>
    <property type="match status" value="1"/>
</dbReference>
<feature type="region of interest" description="Disordered" evidence="2">
    <location>
        <begin position="433"/>
        <end position="464"/>
    </location>
</feature>
<dbReference type="RefSeq" id="WP_188671728.1">
    <property type="nucleotide sequence ID" value="NZ_BMJH01000001.1"/>
</dbReference>
<dbReference type="NCBIfam" id="TIGR00976">
    <property type="entry name" value="CocE_NonD"/>
    <property type="match status" value="2"/>
</dbReference>
<dbReference type="EMBL" id="BMJH01000001">
    <property type="protein sequence ID" value="GGC62045.1"/>
    <property type="molecule type" value="Genomic_DNA"/>
</dbReference>
<dbReference type="SMART" id="SM00939">
    <property type="entry name" value="PepX_C"/>
    <property type="match status" value="1"/>
</dbReference>
<dbReference type="Proteomes" id="UP000641514">
    <property type="component" value="Unassembled WGS sequence"/>
</dbReference>
<keyword evidence="3" id="KW-0732">Signal</keyword>
<proteinExistence type="predicted"/>
<feature type="chain" id="PRO_5038338111" evidence="3">
    <location>
        <begin position="29"/>
        <end position="663"/>
    </location>
</feature>
<evidence type="ECO:0000313" key="5">
    <source>
        <dbReference type="EMBL" id="GGC62045.1"/>
    </source>
</evidence>
<dbReference type="AlphaFoldDB" id="A0A916U777"/>
<name>A0A916U777_9ACTN</name>
<dbReference type="InterPro" id="IPR013736">
    <property type="entry name" value="Xaa-Pro_dipept_C"/>
</dbReference>
<dbReference type="InterPro" id="IPR000383">
    <property type="entry name" value="Xaa-Pro-like_dom"/>
</dbReference>
<comment type="caution">
    <text evidence="5">The sequence shown here is derived from an EMBL/GenBank/DDBJ whole genome shotgun (WGS) entry which is preliminary data.</text>
</comment>
<dbReference type="SUPFAM" id="SSF53474">
    <property type="entry name" value="alpha/beta-Hydrolases"/>
    <property type="match status" value="1"/>
</dbReference>
<evidence type="ECO:0000256" key="1">
    <source>
        <dbReference type="ARBA" id="ARBA00022801"/>
    </source>
</evidence>
<dbReference type="InterPro" id="IPR005674">
    <property type="entry name" value="CocE/Ser_esterase"/>
</dbReference>
<dbReference type="Gene3D" id="2.60.120.260">
    <property type="entry name" value="Galactose-binding domain-like"/>
    <property type="match status" value="1"/>
</dbReference>
<dbReference type="Pfam" id="PF08530">
    <property type="entry name" value="PepX_C"/>
    <property type="match status" value="1"/>
</dbReference>
<dbReference type="Pfam" id="PF02129">
    <property type="entry name" value="Peptidase_S15"/>
    <property type="match status" value="1"/>
</dbReference>
<dbReference type="GO" id="GO:0008239">
    <property type="term" value="F:dipeptidyl-peptidase activity"/>
    <property type="evidence" value="ECO:0007669"/>
    <property type="project" value="InterPro"/>
</dbReference>
<reference evidence="5" key="2">
    <citation type="submission" date="2020-09" db="EMBL/GenBank/DDBJ databases">
        <authorList>
            <person name="Sun Q."/>
            <person name="Zhou Y."/>
        </authorList>
    </citation>
    <scope>NUCLEOTIDE SEQUENCE</scope>
    <source>
        <strain evidence="5">CGMCC 1.15478</strain>
    </source>
</reference>
<evidence type="ECO:0000256" key="2">
    <source>
        <dbReference type="SAM" id="MobiDB-lite"/>
    </source>
</evidence>
<evidence type="ECO:0000313" key="6">
    <source>
        <dbReference type="Proteomes" id="UP000641514"/>
    </source>
</evidence>